<keyword evidence="2" id="KW-0677">Repeat</keyword>
<feature type="repeat" description="ANK" evidence="6">
    <location>
        <begin position="583"/>
        <end position="615"/>
    </location>
</feature>
<dbReference type="PANTHER" id="PTHR11707:SF28">
    <property type="entry name" value="60 KDA LYSOPHOSPHOLIPASE"/>
    <property type="match status" value="1"/>
</dbReference>
<name>A0A0C3FJP1_PILCF</name>
<dbReference type="GO" id="GO:0006528">
    <property type="term" value="P:asparagine metabolic process"/>
    <property type="evidence" value="ECO:0007669"/>
    <property type="project" value="UniProtKB-ARBA"/>
</dbReference>
<evidence type="ECO:0000256" key="1">
    <source>
        <dbReference type="ARBA" id="ARBA00012920"/>
    </source>
</evidence>
<keyword evidence="4 6" id="KW-0040">ANK repeat</keyword>
<dbReference type="HOGENOM" id="CLU_019134_3_0_1"/>
<dbReference type="InterPro" id="IPR002110">
    <property type="entry name" value="Ankyrin_rpt"/>
</dbReference>
<comment type="similarity">
    <text evidence="5">In the N-terminal section; belongs to the asparaginase 1 family.</text>
</comment>
<dbReference type="Gene3D" id="1.25.40.20">
    <property type="entry name" value="Ankyrin repeat-containing domain"/>
    <property type="match status" value="1"/>
</dbReference>
<feature type="domain" description="Asparaginase/glutaminase C-terminal" evidence="10">
    <location>
        <begin position="307"/>
        <end position="422"/>
    </location>
</feature>
<dbReference type="FunFam" id="3.40.50.40:FF:000001">
    <property type="entry name" value="L-asparaginase 1"/>
    <property type="match status" value="1"/>
</dbReference>
<protein>
    <recommendedName>
        <fullName evidence="1">asparaginase</fullName>
        <ecNumber evidence="1">3.5.1.1</ecNumber>
    </recommendedName>
</protein>
<evidence type="ECO:0000256" key="5">
    <source>
        <dbReference type="ARBA" id="ARBA00061199"/>
    </source>
</evidence>
<dbReference type="PIRSF" id="PIRSF001220">
    <property type="entry name" value="L-ASNase_gatD"/>
    <property type="match status" value="1"/>
</dbReference>
<dbReference type="InterPro" id="IPR041725">
    <property type="entry name" value="L-asparaginase_I"/>
</dbReference>
<evidence type="ECO:0000256" key="4">
    <source>
        <dbReference type="ARBA" id="ARBA00023043"/>
    </source>
</evidence>
<dbReference type="PROSITE" id="PS51732">
    <property type="entry name" value="ASN_GLN_ASE_3"/>
    <property type="match status" value="1"/>
</dbReference>
<reference evidence="12" key="2">
    <citation type="submission" date="2015-01" db="EMBL/GenBank/DDBJ databases">
        <title>Evolutionary Origins and Diversification of the Mycorrhizal Mutualists.</title>
        <authorList>
            <consortium name="DOE Joint Genome Institute"/>
            <consortium name="Mycorrhizal Genomics Consortium"/>
            <person name="Kohler A."/>
            <person name="Kuo A."/>
            <person name="Nagy L.G."/>
            <person name="Floudas D."/>
            <person name="Copeland A."/>
            <person name="Barry K.W."/>
            <person name="Cichocki N."/>
            <person name="Veneault-Fourrey C."/>
            <person name="LaButti K."/>
            <person name="Lindquist E.A."/>
            <person name="Lipzen A."/>
            <person name="Lundell T."/>
            <person name="Morin E."/>
            <person name="Murat C."/>
            <person name="Riley R."/>
            <person name="Ohm R."/>
            <person name="Sun H."/>
            <person name="Tunlid A."/>
            <person name="Henrissat B."/>
            <person name="Grigoriev I.V."/>
            <person name="Hibbett D.S."/>
            <person name="Martin F."/>
        </authorList>
    </citation>
    <scope>NUCLEOTIDE SEQUENCE [LARGE SCALE GENOMIC DNA]</scope>
    <source>
        <strain evidence="12">F 1598</strain>
    </source>
</reference>
<dbReference type="PROSITE" id="PS50088">
    <property type="entry name" value="ANK_REPEAT"/>
    <property type="match status" value="2"/>
</dbReference>
<dbReference type="SUPFAM" id="SSF53774">
    <property type="entry name" value="Glutaminase/Asparaginase"/>
    <property type="match status" value="1"/>
</dbReference>
<dbReference type="InterPro" id="IPR020827">
    <property type="entry name" value="Asparaginase/glutaminase_AS1"/>
</dbReference>
<dbReference type="PANTHER" id="PTHR11707">
    <property type="entry name" value="L-ASPARAGINASE"/>
    <property type="match status" value="1"/>
</dbReference>
<dbReference type="SFLD" id="SFLDS00057">
    <property type="entry name" value="Glutaminase/Asparaginase"/>
    <property type="match status" value="1"/>
</dbReference>
<keyword evidence="3" id="KW-0378">Hydrolase</keyword>
<proteinExistence type="inferred from homology"/>
<dbReference type="InterPro" id="IPR027475">
    <property type="entry name" value="Asparaginase/glutaminase_AS2"/>
</dbReference>
<dbReference type="CDD" id="cd08963">
    <property type="entry name" value="L-asparaginase_I"/>
    <property type="match status" value="1"/>
</dbReference>
<dbReference type="InParanoid" id="A0A0C3FJP1"/>
<dbReference type="PROSITE" id="PS50297">
    <property type="entry name" value="ANK_REP_REGION"/>
    <property type="match status" value="2"/>
</dbReference>
<dbReference type="STRING" id="765440.A0A0C3FJP1"/>
<dbReference type="Pfam" id="PF17763">
    <property type="entry name" value="Asparaginase_C"/>
    <property type="match status" value="1"/>
</dbReference>
<dbReference type="PRINTS" id="PR00139">
    <property type="entry name" value="ASNGLNASE"/>
</dbReference>
<dbReference type="PROSITE" id="PS00917">
    <property type="entry name" value="ASN_GLN_ASE_2"/>
    <property type="match status" value="1"/>
</dbReference>
<dbReference type="InterPro" id="IPR006034">
    <property type="entry name" value="Asparaginase/glutaminase-like"/>
</dbReference>
<dbReference type="InterPro" id="IPR027474">
    <property type="entry name" value="L-asparaginase_N"/>
</dbReference>
<evidence type="ECO:0000256" key="3">
    <source>
        <dbReference type="ARBA" id="ARBA00022801"/>
    </source>
</evidence>
<evidence type="ECO:0000313" key="11">
    <source>
        <dbReference type="EMBL" id="KIM79686.1"/>
    </source>
</evidence>
<evidence type="ECO:0000313" key="12">
    <source>
        <dbReference type="Proteomes" id="UP000054166"/>
    </source>
</evidence>
<evidence type="ECO:0000256" key="2">
    <source>
        <dbReference type="ARBA" id="ARBA00022737"/>
    </source>
</evidence>
<dbReference type="InterPro" id="IPR037152">
    <property type="entry name" value="L-asparaginase_N_sf"/>
</dbReference>
<dbReference type="PIRSF" id="PIRSF500176">
    <property type="entry name" value="L_ASNase"/>
    <property type="match status" value="1"/>
</dbReference>
<dbReference type="OrthoDB" id="542841at2759"/>
<sequence>MDDESKVLVIYTGGTIGMLVGHQGLLPEPLFLTETLRSQNRFHDPLQESLYSHSGSVQGFRQWSSSGTSSPLSNPIDTAGHSSDLLVRSSRPIGQPALLTESHPTAIQQPLCRRLSEDLYEANLPSLVTPRSAVPGGSGSKRIRYAILEWSPLLDSSNIEIHDWIRIATEIELNYSFDAFVVLHGTDTMTYTSSALTFLLEDLGKTVIVTGAQIPLSQLRNDAVDNLLGALSIAGHYVIPECCLYFNHTLFRGNRVSKFSSFDLSAFSSPNFPPLVNVGIDIVVNWNDVIRQTGLRRFKVHKDMSPHVANLRLFPGITDATIRAFLMPPIRGVVLETYGAGNAPQRSDLMSSLKEACDRGIVIVAISQCAKGSVSDAYETGRTLLQAGVVPGADMTPECALTKLSYLLSKPELSSSEVRELMRMPLRGELTRPSRSTPTQPTINQNFENIQGLLSQFVRLSSSVSPTPKVVVTSNSMDEATQDAAKPWSWTAAEAVTTEAALVPFLIHLAAARDDVESLKFCIASPSGIDDSQRNAAVAGGVVNCLDPTSGRSPLHVAALNGSSRCTGILLESGALVHLRDSLGHTPLYYAARQGHESVVEILVKVGANLGGSDFDGGFATLAVQNALHSGDQNAIRIWTKAGMAVDI</sequence>
<dbReference type="InterPro" id="IPR040919">
    <property type="entry name" value="Asparaginase_C"/>
</dbReference>
<evidence type="ECO:0000256" key="8">
    <source>
        <dbReference type="PROSITE-ProRule" id="PRU10100"/>
    </source>
</evidence>
<feature type="active site" evidence="7">
    <location>
        <position position="15"/>
    </location>
</feature>
<dbReference type="GO" id="GO:0004067">
    <property type="term" value="F:asparaginase activity"/>
    <property type="evidence" value="ECO:0007669"/>
    <property type="project" value="UniProtKB-UniRule"/>
</dbReference>
<keyword evidence="12" id="KW-1185">Reference proteome</keyword>
<dbReference type="SUPFAM" id="SSF48403">
    <property type="entry name" value="Ankyrin repeat"/>
    <property type="match status" value="1"/>
</dbReference>
<dbReference type="InterPro" id="IPR036770">
    <property type="entry name" value="Ankyrin_rpt-contain_sf"/>
</dbReference>
<dbReference type="AlphaFoldDB" id="A0A0C3FJP1"/>
<dbReference type="Gene3D" id="3.40.50.40">
    <property type="match status" value="1"/>
</dbReference>
<dbReference type="SMART" id="SM00870">
    <property type="entry name" value="Asparaginase"/>
    <property type="match status" value="1"/>
</dbReference>
<evidence type="ECO:0000259" key="9">
    <source>
        <dbReference type="Pfam" id="PF00710"/>
    </source>
</evidence>
<dbReference type="InterPro" id="IPR036152">
    <property type="entry name" value="Asp/glu_Ase-like_sf"/>
</dbReference>
<evidence type="ECO:0000256" key="6">
    <source>
        <dbReference type="PROSITE-ProRule" id="PRU00023"/>
    </source>
</evidence>
<feature type="repeat" description="ANK" evidence="6">
    <location>
        <begin position="550"/>
        <end position="582"/>
    </location>
</feature>
<dbReference type="EMBL" id="KN833008">
    <property type="protein sequence ID" value="KIM79686.1"/>
    <property type="molecule type" value="Genomic_DNA"/>
</dbReference>
<dbReference type="FunFam" id="3.40.50.1170:FF:000003">
    <property type="entry name" value="60 kDa lysophospholipase"/>
    <property type="match status" value="1"/>
</dbReference>
<dbReference type="PROSITE" id="PS00144">
    <property type="entry name" value="ASN_GLN_ASE_1"/>
    <property type="match status" value="1"/>
</dbReference>
<reference evidence="11 12" key="1">
    <citation type="submission" date="2014-04" db="EMBL/GenBank/DDBJ databases">
        <authorList>
            <consortium name="DOE Joint Genome Institute"/>
            <person name="Kuo A."/>
            <person name="Tarkka M."/>
            <person name="Buscot F."/>
            <person name="Kohler A."/>
            <person name="Nagy L.G."/>
            <person name="Floudas D."/>
            <person name="Copeland A."/>
            <person name="Barry K.W."/>
            <person name="Cichocki N."/>
            <person name="Veneault-Fourrey C."/>
            <person name="LaButti K."/>
            <person name="Lindquist E.A."/>
            <person name="Lipzen A."/>
            <person name="Lundell T."/>
            <person name="Morin E."/>
            <person name="Murat C."/>
            <person name="Sun H."/>
            <person name="Tunlid A."/>
            <person name="Henrissat B."/>
            <person name="Grigoriev I.V."/>
            <person name="Hibbett D.S."/>
            <person name="Martin F."/>
            <person name="Nordberg H.P."/>
            <person name="Cantor M.N."/>
            <person name="Hua S.X."/>
        </authorList>
    </citation>
    <scope>NUCLEOTIDE SEQUENCE [LARGE SCALE GENOMIC DNA]</scope>
    <source>
        <strain evidence="11 12">F 1598</strain>
    </source>
</reference>
<gene>
    <name evidence="11" type="ORF">PILCRDRAFT_823224</name>
</gene>
<feature type="active site" evidence="8">
    <location>
        <position position="186"/>
    </location>
</feature>
<evidence type="ECO:0000256" key="7">
    <source>
        <dbReference type="PROSITE-ProRule" id="PRU10099"/>
    </source>
</evidence>
<dbReference type="SMART" id="SM00248">
    <property type="entry name" value="ANK"/>
    <property type="match status" value="2"/>
</dbReference>
<dbReference type="Pfam" id="PF12796">
    <property type="entry name" value="Ank_2"/>
    <property type="match status" value="1"/>
</dbReference>
<dbReference type="Gene3D" id="3.40.50.1170">
    <property type="entry name" value="L-asparaginase, N-terminal domain"/>
    <property type="match status" value="1"/>
</dbReference>
<dbReference type="Proteomes" id="UP000054166">
    <property type="component" value="Unassembled WGS sequence"/>
</dbReference>
<dbReference type="InterPro" id="IPR027473">
    <property type="entry name" value="L-asparaginase_C"/>
</dbReference>
<dbReference type="Pfam" id="PF00710">
    <property type="entry name" value="Asparaginase"/>
    <property type="match status" value="1"/>
</dbReference>
<evidence type="ECO:0000259" key="10">
    <source>
        <dbReference type="Pfam" id="PF17763"/>
    </source>
</evidence>
<accession>A0A0C3FJP1</accession>
<organism evidence="11 12">
    <name type="scientific">Piloderma croceum (strain F 1598)</name>
    <dbReference type="NCBI Taxonomy" id="765440"/>
    <lineage>
        <taxon>Eukaryota</taxon>
        <taxon>Fungi</taxon>
        <taxon>Dikarya</taxon>
        <taxon>Basidiomycota</taxon>
        <taxon>Agaricomycotina</taxon>
        <taxon>Agaricomycetes</taxon>
        <taxon>Agaricomycetidae</taxon>
        <taxon>Atheliales</taxon>
        <taxon>Atheliaceae</taxon>
        <taxon>Piloderma</taxon>
    </lineage>
</organism>
<dbReference type="EC" id="3.5.1.1" evidence="1"/>
<feature type="domain" description="L-asparaginase N-terminal" evidence="9">
    <location>
        <begin position="6"/>
        <end position="288"/>
    </location>
</feature>